<dbReference type="EMBL" id="AZEF01000013">
    <property type="protein sequence ID" value="KRL02384.1"/>
    <property type="molecule type" value="Genomic_DNA"/>
</dbReference>
<organism evidence="3 4">
    <name type="scientific">Liquorilactobacillus capillatus DSM 19910</name>
    <dbReference type="NCBI Taxonomy" id="1423731"/>
    <lineage>
        <taxon>Bacteria</taxon>
        <taxon>Bacillati</taxon>
        <taxon>Bacillota</taxon>
        <taxon>Bacilli</taxon>
        <taxon>Lactobacillales</taxon>
        <taxon>Lactobacillaceae</taxon>
        <taxon>Liquorilactobacillus</taxon>
    </lineage>
</organism>
<dbReference type="PATRIC" id="fig|1423731.3.peg.747"/>
<dbReference type="RefSeq" id="WP_057742928.1">
    <property type="nucleotide sequence ID" value="NZ_AZEF01000013.1"/>
</dbReference>
<dbReference type="InterPro" id="IPR027417">
    <property type="entry name" value="P-loop_NTPase"/>
</dbReference>
<keyword evidence="4" id="KW-1185">Reference proteome</keyword>
<accession>A0A0R1M2Y9</accession>
<evidence type="ECO:0000313" key="4">
    <source>
        <dbReference type="Proteomes" id="UP000051621"/>
    </source>
</evidence>
<feature type="domain" description="DUF2326" evidence="2">
    <location>
        <begin position="457"/>
        <end position="576"/>
    </location>
</feature>
<reference evidence="3 4" key="1">
    <citation type="journal article" date="2015" name="Genome Announc.">
        <title>Expanding the biotechnology potential of lactobacilli through comparative genomics of 213 strains and associated genera.</title>
        <authorList>
            <person name="Sun Z."/>
            <person name="Harris H.M."/>
            <person name="McCann A."/>
            <person name="Guo C."/>
            <person name="Argimon S."/>
            <person name="Zhang W."/>
            <person name="Yang X."/>
            <person name="Jeffery I.B."/>
            <person name="Cooney J.C."/>
            <person name="Kagawa T.F."/>
            <person name="Liu W."/>
            <person name="Song Y."/>
            <person name="Salvetti E."/>
            <person name="Wrobel A."/>
            <person name="Rasinkangas P."/>
            <person name="Parkhill J."/>
            <person name="Rea M.C."/>
            <person name="O'Sullivan O."/>
            <person name="Ritari J."/>
            <person name="Douillard F.P."/>
            <person name="Paul Ross R."/>
            <person name="Yang R."/>
            <person name="Briner A.E."/>
            <person name="Felis G.E."/>
            <person name="de Vos W.M."/>
            <person name="Barrangou R."/>
            <person name="Klaenhammer T.R."/>
            <person name="Caufield P.W."/>
            <person name="Cui Y."/>
            <person name="Zhang H."/>
            <person name="O'Toole P.W."/>
        </authorList>
    </citation>
    <scope>NUCLEOTIDE SEQUENCE [LARGE SCALE GENOMIC DNA]</scope>
    <source>
        <strain evidence="3 4">DSM 19910</strain>
    </source>
</reference>
<name>A0A0R1M2Y9_9LACO</name>
<dbReference type="AlphaFoldDB" id="A0A0R1M2Y9"/>
<dbReference type="OrthoDB" id="5140926at2"/>
<dbReference type="SUPFAM" id="SSF52540">
    <property type="entry name" value="P-loop containing nucleoside triphosphate hydrolases"/>
    <property type="match status" value="1"/>
</dbReference>
<dbReference type="Proteomes" id="UP000051621">
    <property type="component" value="Unassembled WGS sequence"/>
</dbReference>
<feature type="coiled-coil region" evidence="1">
    <location>
        <begin position="263"/>
        <end position="290"/>
    </location>
</feature>
<proteinExistence type="predicted"/>
<evidence type="ECO:0000256" key="1">
    <source>
        <dbReference type="SAM" id="Coils"/>
    </source>
</evidence>
<sequence>MYIIKELKISINNKVIRDVNFINAANLIVDETPMPDGVPTKSGNNIGKTTFLRIIDFMLGGNRKKLFTRPTDVSEEYLTKNLGTFSMTLQDTKTKNRVNVVRGFNSKGHVFSQINGKNVSNQTEYLNYLANLFFTDEITSDSSPSYRELIDRVVRYSSRAVENTFKYLQGTPTGRRYESIYLYMFQIDPAISTEDIKSLEDTKSTYNQFLDQLTTNADIHQLEAEKAIRETGVQKLDQRRKDLLEIPNYQIILDEVIADKKKITKINQQLADVRIKRDILREQKEKLNLDDNIVDDTELQSMYADANELLGTLPKDFREVVQFVRTMKMNRYNFAKKNLSDVFLTIKYLVNRRDKILTKISKNEHILLRGDVGEVTDIQKLISEYTLQVDKLGRLTEQINQIKQAQDKLDQSTQRLESKSLQSYTAEHLNKFNSVLHEFSTSYLTPVFQYLYGNNESAYIYAEEGKSAQGSPFYKLKISNTLEANSSGSKQALTIAFDIAYLEYARSSGIATPGFVISDRKELVDNRQLIRLIEYANKKRIQVIFPILQDKLSDENLNNTNVLIRLSQDDKLYRIELSGNN</sequence>
<keyword evidence="1" id="KW-0175">Coiled coil</keyword>
<comment type="caution">
    <text evidence="3">The sequence shown here is derived from an EMBL/GenBank/DDBJ whole genome shotgun (WGS) entry which is preliminary data.</text>
</comment>
<feature type="coiled-coil region" evidence="1">
    <location>
        <begin position="392"/>
        <end position="422"/>
    </location>
</feature>
<dbReference type="InterPro" id="IPR018760">
    <property type="entry name" value="DUF2326"/>
</dbReference>
<gene>
    <name evidence="3" type="ORF">FC81_GL000728</name>
</gene>
<dbReference type="Pfam" id="PF10088">
    <property type="entry name" value="DUF2326"/>
    <property type="match status" value="1"/>
</dbReference>
<evidence type="ECO:0000259" key="2">
    <source>
        <dbReference type="Pfam" id="PF10088"/>
    </source>
</evidence>
<evidence type="ECO:0000313" key="3">
    <source>
        <dbReference type="EMBL" id="KRL02384.1"/>
    </source>
</evidence>
<protein>
    <recommendedName>
        <fullName evidence="2">DUF2326 domain-containing protein</fullName>
    </recommendedName>
</protein>